<feature type="compositionally biased region" description="Polar residues" evidence="4">
    <location>
        <begin position="738"/>
        <end position="752"/>
    </location>
</feature>
<reference evidence="6" key="2">
    <citation type="submission" date="2021-08" db="EMBL/GenBank/DDBJ databases">
        <authorList>
            <person name="Gostincar C."/>
            <person name="Sun X."/>
            <person name="Song Z."/>
            <person name="Gunde-Cimerman N."/>
        </authorList>
    </citation>
    <scope>NUCLEOTIDE SEQUENCE</scope>
    <source>
        <strain evidence="6">EXF-9911</strain>
    </source>
</reference>
<evidence type="ECO:0000313" key="6">
    <source>
        <dbReference type="EMBL" id="KAG9698512.1"/>
    </source>
</evidence>
<evidence type="ECO:0000256" key="1">
    <source>
        <dbReference type="ARBA" id="ARBA00004245"/>
    </source>
</evidence>
<feature type="compositionally biased region" description="Low complexity" evidence="4">
    <location>
        <begin position="1045"/>
        <end position="1054"/>
    </location>
</feature>
<evidence type="ECO:0000313" key="7">
    <source>
        <dbReference type="Proteomes" id="UP000779574"/>
    </source>
</evidence>
<keyword evidence="2" id="KW-0963">Cytoplasm</keyword>
<feature type="region of interest" description="Disordered" evidence="4">
    <location>
        <begin position="474"/>
        <end position="514"/>
    </location>
</feature>
<dbReference type="Gene3D" id="3.30.920.20">
    <property type="entry name" value="Gas2-like domain"/>
    <property type="match status" value="1"/>
</dbReference>
<dbReference type="GO" id="GO:0005856">
    <property type="term" value="C:cytoskeleton"/>
    <property type="evidence" value="ECO:0007669"/>
    <property type="project" value="UniProtKB-SubCell"/>
</dbReference>
<dbReference type="PROSITE" id="PS51460">
    <property type="entry name" value="GAR"/>
    <property type="match status" value="1"/>
</dbReference>
<feature type="domain" description="GAR" evidence="5">
    <location>
        <begin position="1073"/>
        <end position="1150"/>
    </location>
</feature>
<dbReference type="Pfam" id="PF02187">
    <property type="entry name" value="GAS2"/>
    <property type="match status" value="1"/>
</dbReference>
<dbReference type="GO" id="GO:0008017">
    <property type="term" value="F:microtubule binding"/>
    <property type="evidence" value="ECO:0007669"/>
    <property type="project" value="InterPro"/>
</dbReference>
<feature type="compositionally biased region" description="Low complexity" evidence="4">
    <location>
        <begin position="569"/>
        <end position="580"/>
    </location>
</feature>
<dbReference type="InterPro" id="IPR003108">
    <property type="entry name" value="GAR_dom"/>
</dbReference>
<dbReference type="SUPFAM" id="SSF143575">
    <property type="entry name" value="GAS2 domain-like"/>
    <property type="match status" value="1"/>
</dbReference>
<feature type="compositionally biased region" description="Polar residues" evidence="4">
    <location>
        <begin position="1237"/>
        <end position="1263"/>
    </location>
</feature>
<feature type="region of interest" description="Disordered" evidence="4">
    <location>
        <begin position="735"/>
        <end position="819"/>
    </location>
</feature>
<evidence type="ECO:0000256" key="3">
    <source>
        <dbReference type="ARBA" id="ARBA00023212"/>
    </source>
</evidence>
<feature type="compositionally biased region" description="Low complexity" evidence="4">
    <location>
        <begin position="23"/>
        <end position="35"/>
    </location>
</feature>
<accession>A0A9P8EUD7</accession>
<feature type="region of interest" description="Disordered" evidence="4">
    <location>
        <begin position="991"/>
        <end position="1080"/>
    </location>
</feature>
<feature type="region of interest" description="Disordered" evidence="4">
    <location>
        <begin position="1"/>
        <end position="69"/>
    </location>
</feature>
<proteinExistence type="predicted"/>
<feature type="compositionally biased region" description="Polar residues" evidence="4">
    <location>
        <begin position="558"/>
        <end position="568"/>
    </location>
</feature>
<feature type="region of interest" description="Disordered" evidence="4">
    <location>
        <begin position="414"/>
        <end position="441"/>
    </location>
</feature>
<dbReference type="InterPro" id="IPR036534">
    <property type="entry name" value="GAR_dom_sf"/>
</dbReference>
<feature type="region of interest" description="Disordered" evidence="4">
    <location>
        <begin position="939"/>
        <end position="964"/>
    </location>
</feature>
<feature type="region of interest" description="Disordered" evidence="4">
    <location>
        <begin position="1167"/>
        <end position="1196"/>
    </location>
</feature>
<sequence>MARNPAIDPPRFAPPTRVYSATSSSPTNSRSPSPSRHNRNRSQSDDPLVRDLSPTRTLEAFTSTPGSEESKSQVALVRLIEKASPSERAFGIRIAQTCKDIKAWHFELQQWPWANSFEPPVHATHAVEGPYWGSLRESQVIAYEQRIQDIREALFNQDVDELKDYVLSQHVQPKTSDFELYERLDDFTALITATILHALPDLSRLSRLLDTWSMRITLLRKVPGYLKGLDQAKTELDDAWSGMAQRLRDTIDTSAVRSAFQALQEQLESRMGKVGGRLDSMLDDLEGREETLPDAWIDTFESLEASYSDWLTQTERQIVGHNMPLLVPAHGKQTLADVATREIPSTSVESSDREERAVVHASPELVTAPDVVLNVNPAAKDHSAVPAGQNDEHVLVQPVESPILGTGSAFLPDLDESSDLDSDNVSKDSIRAPVSPMATSQPAVSASDSIYRAGSLKSLSSNISRSRHVPIVVSYNDGESPRPSSSIAPTPGEGSPAVTAAASPMPASEQASPAVNSVRARAAFLNGGIERTQSLQKSVNSPVRPFEHASMAFTKLFNKTNNTSNGTPSHSRTSSTSSRTSNRKGLGLGIKNHEGFRHFHRSASLTSPAPPVKNGARNSTKETQPSAQSSSPPAPTLNSSPEQASAIRAVSQPVPSAFPHELQRPMDAFVTPEIEQDYFPSTENSKSTLDSNWNSPALVEFPEDWPLPVRIYDDEIHTPKDPMGSDVFERMFVDSLPGTPQTKSRPPSQESNPFEKMFRSKRSGSKEPLFDDTMLDDISQHKPRSGPSSPVSPRARHLSKPSTTSLPFEPITELPTPGSFDATPEVQDASSAGYFRAKQVQTSPGSRISPVPVSNTSWSNFSSVGVGNDEVLEEFDEHGNEQSINKRRSMIKRASVASIEAHSRSELNTIEIPVVSRRSSLSAPATAKLAKELSMDDFHSDQEDFGGEPPAFGLPPPTVRSDTERSNIGRAVAVSKPPPLNLEVHKRRYIVEPEATPRASSTNRSISQPETANKGHKRNTSNAEQLDRHVSRVLNTLPSRITFKPSLSLPSREPSPAPTIASGPSRPRPVLSGKPPRTGLTLSAAQSELTSRKSNANDADGKMYYLTQEGKEQPIKLFVRLVGEGERCMVRVGGGWADLGEYLRQYAEHHGHRTFSDGKLEVGGTRIGGGTKIRTPLSRPGSVLDRPDSSMSLRSRSSFGAVGAPLPVDMLHSSPSATTQPIDLTPTTTRNGADYTPTGSVKSSSRPSTADTFLNASPSSWSGQEIGLAGPSAKHSRGNRELDEQKARWVEEMMNRAKQASSVERKKSETDRAAWADMGRVGGTRRMMFRHKTGGENGSG</sequence>
<dbReference type="EMBL" id="JAHFXF010000052">
    <property type="protein sequence ID" value="KAG9698512.1"/>
    <property type="molecule type" value="Genomic_DNA"/>
</dbReference>
<feature type="compositionally biased region" description="Polar residues" evidence="4">
    <location>
        <begin position="998"/>
        <end position="1011"/>
    </location>
</feature>
<evidence type="ECO:0000256" key="4">
    <source>
        <dbReference type="SAM" id="MobiDB-lite"/>
    </source>
</evidence>
<feature type="region of interest" description="Disordered" evidence="4">
    <location>
        <begin position="558"/>
        <end position="648"/>
    </location>
</feature>
<comment type="subcellular location">
    <subcellularLocation>
        <location evidence="1">Cytoplasm</location>
        <location evidence="1">Cytoskeleton</location>
    </subcellularLocation>
</comment>
<comment type="caution">
    <text evidence="6">The sequence shown here is derived from an EMBL/GenBank/DDBJ whole genome shotgun (WGS) entry which is preliminary data.</text>
</comment>
<feature type="region of interest" description="Disordered" evidence="4">
    <location>
        <begin position="1212"/>
        <end position="1282"/>
    </location>
</feature>
<protein>
    <recommendedName>
        <fullName evidence="5">GAR domain-containing protein</fullName>
    </recommendedName>
</protein>
<gene>
    <name evidence="6" type="ORF">KCU76_g2191</name>
</gene>
<dbReference type="Proteomes" id="UP000779574">
    <property type="component" value="Unassembled WGS sequence"/>
</dbReference>
<keyword evidence="3" id="KW-0206">Cytoskeleton</keyword>
<feature type="compositionally biased region" description="Low complexity" evidence="4">
    <location>
        <begin position="1218"/>
        <end position="1229"/>
    </location>
</feature>
<reference evidence="6" key="1">
    <citation type="journal article" date="2021" name="J Fungi (Basel)">
        <title>Virulence traits and population genomics of the black yeast Aureobasidium melanogenum.</title>
        <authorList>
            <person name="Cernosa A."/>
            <person name="Sun X."/>
            <person name="Gostincar C."/>
            <person name="Fang C."/>
            <person name="Gunde-Cimerman N."/>
            <person name="Song Z."/>
        </authorList>
    </citation>
    <scope>NUCLEOTIDE SEQUENCE</scope>
    <source>
        <strain evidence="6">EXF-9911</strain>
    </source>
</reference>
<organism evidence="6 7">
    <name type="scientific">Aureobasidium melanogenum</name>
    <name type="common">Aureobasidium pullulans var. melanogenum</name>
    <dbReference type="NCBI Taxonomy" id="46634"/>
    <lineage>
        <taxon>Eukaryota</taxon>
        <taxon>Fungi</taxon>
        <taxon>Dikarya</taxon>
        <taxon>Ascomycota</taxon>
        <taxon>Pezizomycotina</taxon>
        <taxon>Dothideomycetes</taxon>
        <taxon>Dothideomycetidae</taxon>
        <taxon>Dothideales</taxon>
        <taxon>Saccotheciaceae</taxon>
        <taxon>Aureobasidium</taxon>
    </lineage>
</organism>
<evidence type="ECO:0000256" key="2">
    <source>
        <dbReference type="ARBA" id="ARBA00022490"/>
    </source>
</evidence>
<name>A0A9P8EUD7_AURME</name>
<evidence type="ECO:0000259" key="5">
    <source>
        <dbReference type="PROSITE" id="PS51460"/>
    </source>
</evidence>
<dbReference type="OrthoDB" id="5409589at2759"/>
<feature type="non-terminal residue" evidence="6">
    <location>
        <position position="1340"/>
    </location>
</feature>
<feature type="compositionally biased region" description="Polar residues" evidence="4">
    <location>
        <begin position="54"/>
        <end position="67"/>
    </location>
</feature>